<evidence type="ECO:0000256" key="4">
    <source>
        <dbReference type="SAM" id="MobiDB-lite"/>
    </source>
</evidence>
<evidence type="ECO:0000256" key="3">
    <source>
        <dbReference type="ARBA" id="ARBA00023157"/>
    </source>
</evidence>
<dbReference type="PANTHER" id="PTHR46281:SF31">
    <property type="entry name" value="CYTOCHROME C OXIDASE SUBUNIT"/>
    <property type="match status" value="1"/>
</dbReference>
<dbReference type="Gene3D" id="1.10.10.140">
    <property type="entry name" value="Cytochrome c oxidase, subunit VIb"/>
    <property type="match status" value="1"/>
</dbReference>
<evidence type="ECO:0000256" key="2">
    <source>
        <dbReference type="ARBA" id="ARBA00023128"/>
    </source>
</evidence>
<evidence type="ECO:0000313" key="5">
    <source>
        <dbReference type="EMBL" id="KAK7307743.1"/>
    </source>
</evidence>
<feature type="compositionally biased region" description="Basic and acidic residues" evidence="4">
    <location>
        <begin position="34"/>
        <end position="49"/>
    </location>
</feature>
<dbReference type="InterPro" id="IPR003213">
    <property type="entry name" value="Cyt_c_oxidase_su6B"/>
</dbReference>
<keyword evidence="2" id="KW-0496">Mitochondrion</keyword>
<reference evidence="5 6" key="1">
    <citation type="submission" date="2024-01" db="EMBL/GenBank/DDBJ databases">
        <title>The genomes of 5 underutilized Papilionoideae crops provide insights into root nodulation and disease resistanc.</title>
        <authorList>
            <person name="Jiang F."/>
        </authorList>
    </citation>
    <scope>NUCLEOTIDE SEQUENCE [LARGE SCALE GENOMIC DNA]</scope>
    <source>
        <strain evidence="5">LVBAO_FW01</strain>
        <tissue evidence="5">Leaves</tissue>
    </source>
</reference>
<comment type="caution">
    <text evidence="5">The sequence shown here is derived from an EMBL/GenBank/DDBJ whole genome shotgun (WGS) entry which is preliminary data.</text>
</comment>
<dbReference type="SUPFAM" id="SSF47694">
    <property type="entry name" value="Cytochrome c oxidase subunit h"/>
    <property type="match status" value="1"/>
</dbReference>
<feature type="region of interest" description="Disordered" evidence="4">
    <location>
        <begin position="1"/>
        <end position="95"/>
    </location>
</feature>
<sequence>MLFMFQLSSASTKPQTRKGHYRGIEKVMSAAQVDPHDKMRSRDVNKVARGEQAPRPAHEFGTVSPPPPPSSTHNIDTKKNKEEKPGSAEKGTELEHRANYKTRHCYVKYVEYQRCIQQKGEKAPECEKIGAYFRSFCPTQWIAEWDKEREEGKFPVEI</sequence>
<dbReference type="AlphaFoldDB" id="A0AAN9PSB4"/>
<evidence type="ECO:0000256" key="1">
    <source>
        <dbReference type="ARBA" id="ARBA00004173"/>
    </source>
</evidence>
<dbReference type="InterPro" id="IPR036549">
    <property type="entry name" value="CX6/COA6-like_sf"/>
</dbReference>
<protein>
    <recommendedName>
        <fullName evidence="7">Cytochrome c oxidase subunit VIb</fullName>
    </recommendedName>
</protein>
<dbReference type="GO" id="GO:0045277">
    <property type="term" value="C:respiratory chain complex IV"/>
    <property type="evidence" value="ECO:0007669"/>
    <property type="project" value="InterPro"/>
</dbReference>
<gene>
    <name evidence="5" type="ORF">VNO77_41069</name>
</gene>
<evidence type="ECO:0000313" key="6">
    <source>
        <dbReference type="Proteomes" id="UP001367508"/>
    </source>
</evidence>
<keyword evidence="6" id="KW-1185">Reference proteome</keyword>
<dbReference type="InterPro" id="IPR048280">
    <property type="entry name" value="COX6B-like"/>
</dbReference>
<dbReference type="PANTHER" id="PTHR46281">
    <property type="entry name" value="CYTOCHROME C OXIDASE SUBUNIT 6B"/>
    <property type="match status" value="1"/>
</dbReference>
<name>A0AAN9PSB4_CANGL</name>
<feature type="compositionally biased region" description="Polar residues" evidence="4">
    <location>
        <begin position="1"/>
        <end position="14"/>
    </location>
</feature>
<organism evidence="5 6">
    <name type="scientific">Canavalia gladiata</name>
    <name type="common">Sword bean</name>
    <name type="synonym">Dolichos gladiatus</name>
    <dbReference type="NCBI Taxonomy" id="3824"/>
    <lineage>
        <taxon>Eukaryota</taxon>
        <taxon>Viridiplantae</taxon>
        <taxon>Streptophyta</taxon>
        <taxon>Embryophyta</taxon>
        <taxon>Tracheophyta</taxon>
        <taxon>Spermatophyta</taxon>
        <taxon>Magnoliopsida</taxon>
        <taxon>eudicotyledons</taxon>
        <taxon>Gunneridae</taxon>
        <taxon>Pentapetalae</taxon>
        <taxon>rosids</taxon>
        <taxon>fabids</taxon>
        <taxon>Fabales</taxon>
        <taxon>Fabaceae</taxon>
        <taxon>Papilionoideae</taxon>
        <taxon>50 kb inversion clade</taxon>
        <taxon>NPAAA clade</taxon>
        <taxon>indigoferoid/millettioid clade</taxon>
        <taxon>Phaseoleae</taxon>
        <taxon>Canavalia</taxon>
    </lineage>
</organism>
<dbReference type="CDD" id="cd00926">
    <property type="entry name" value="Cyt_c_Oxidase_VIb"/>
    <property type="match status" value="1"/>
</dbReference>
<keyword evidence="3" id="KW-1015">Disulfide bond</keyword>
<proteinExistence type="predicted"/>
<comment type="subcellular location">
    <subcellularLocation>
        <location evidence="1">Mitochondrion</location>
    </subcellularLocation>
</comment>
<dbReference type="Proteomes" id="UP001367508">
    <property type="component" value="Unassembled WGS sequence"/>
</dbReference>
<accession>A0AAN9PSB4</accession>
<dbReference type="PROSITE" id="PS51808">
    <property type="entry name" value="CHCH"/>
    <property type="match status" value="1"/>
</dbReference>
<feature type="compositionally biased region" description="Basic and acidic residues" evidence="4">
    <location>
        <begin position="75"/>
        <end position="95"/>
    </location>
</feature>
<dbReference type="GO" id="GO:0005739">
    <property type="term" value="C:mitochondrion"/>
    <property type="evidence" value="ECO:0007669"/>
    <property type="project" value="UniProtKB-SubCell"/>
</dbReference>
<dbReference type="Pfam" id="PF02297">
    <property type="entry name" value="COX6B"/>
    <property type="match status" value="1"/>
</dbReference>
<dbReference type="EMBL" id="JAYMYQ010000010">
    <property type="protein sequence ID" value="KAK7307743.1"/>
    <property type="molecule type" value="Genomic_DNA"/>
</dbReference>
<evidence type="ECO:0008006" key="7">
    <source>
        <dbReference type="Google" id="ProtNLM"/>
    </source>
</evidence>